<comment type="caution">
    <text evidence="7">The sequence shown here is derived from an EMBL/GenBank/DDBJ whole genome shotgun (WGS) entry which is preliminary data.</text>
</comment>
<keyword evidence="3 5" id="KW-0067">ATP-binding</keyword>
<reference evidence="7" key="1">
    <citation type="journal article" date="2020" name="New Phytol.">
        <title>Comparative genomics reveals dynamic genome evolution in host specialist ectomycorrhizal fungi.</title>
        <authorList>
            <person name="Lofgren L.A."/>
            <person name="Nguyen N.H."/>
            <person name="Vilgalys R."/>
            <person name="Ruytinx J."/>
            <person name="Liao H.L."/>
            <person name="Branco S."/>
            <person name="Kuo A."/>
            <person name="LaButti K."/>
            <person name="Lipzen A."/>
            <person name="Andreopoulos W."/>
            <person name="Pangilinan J."/>
            <person name="Riley R."/>
            <person name="Hundley H."/>
            <person name="Na H."/>
            <person name="Barry K."/>
            <person name="Grigoriev I.V."/>
            <person name="Stajich J.E."/>
            <person name="Kennedy P.G."/>
        </authorList>
    </citation>
    <scope>NUCLEOTIDE SEQUENCE</scope>
    <source>
        <strain evidence="7">FC203</strain>
    </source>
</reference>
<name>A0AAD4DW87_9AGAM</name>
<sequence>MSTLFHSAKTCNYVVLHCVKDFLWNKCKILVIGAGGLGCEILANLALTGFKDIHLIDMDTMIMIDISNLNRQFLFRPADVGRPKAIVAAEHVMKRVPGVKVTSYYGKIQDKGDDYYLQSNLVICGLDFVEAYGDTEGFKGQARVILPTRSSCFECSLDILNKPTTFPICTIANTPRLPEHRIEWASVLEWPHTRGGQSRWTSHCSKRNSILMILSTSDGCIRLQQQFKIEGVTGSLTQGVFKNVIPAIASNNAIIAASSCNEAFKIATSSAAYLNNYFMLIGTEGTYSYTFEHEKRDHCPVCGGEALEMSIMISRDWTVEQLIELLTEKQNIQIKKASLATPEKPIYFHQPPQLEEATRPNLEKRLRSVVHVAKSRCASPI</sequence>
<dbReference type="InterPro" id="IPR014929">
    <property type="entry name" value="E2-binding"/>
</dbReference>
<dbReference type="PANTHER" id="PTHR10953:SF6">
    <property type="entry name" value="NEDD8-ACTIVATING ENZYME E1 CATALYTIC SUBUNIT"/>
    <property type="match status" value="1"/>
</dbReference>
<evidence type="ECO:0000256" key="2">
    <source>
        <dbReference type="ARBA" id="ARBA00022786"/>
    </source>
</evidence>
<evidence type="ECO:0000313" key="8">
    <source>
        <dbReference type="Proteomes" id="UP001195769"/>
    </source>
</evidence>
<dbReference type="GeneID" id="64664228"/>
<dbReference type="GO" id="GO:0005737">
    <property type="term" value="C:cytoplasm"/>
    <property type="evidence" value="ECO:0007669"/>
    <property type="project" value="TreeGrafter"/>
</dbReference>
<dbReference type="GO" id="GO:0045116">
    <property type="term" value="P:protein neddylation"/>
    <property type="evidence" value="ECO:0007669"/>
    <property type="project" value="UniProtKB-UniRule"/>
</dbReference>
<comment type="similarity">
    <text evidence="5">Belongs to the ubiquitin-activating E1 family. UBA3 subfamily.</text>
</comment>
<dbReference type="Proteomes" id="UP001195769">
    <property type="component" value="Unassembled WGS sequence"/>
</dbReference>
<dbReference type="Gene3D" id="3.40.50.720">
    <property type="entry name" value="NAD(P)-binding Rossmann-like Domain"/>
    <property type="match status" value="2"/>
</dbReference>
<accession>A0AAD4DW87</accession>
<evidence type="ECO:0000256" key="3">
    <source>
        <dbReference type="ARBA" id="ARBA00022840"/>
    </source>
</evidence>
<proteinExistence type="inferred from homology"/>
<dbReference type="SMART" id="SM01181">
    <property type="entry name" value="E2_bind"/>
    <property type="match status" value="1"/>
</dbReference>
<dbReference type="RefSeq" id="XP_041220723.1">
    <property type="nucleotide sequence ID" value="XM_041369930.1"/>
</dbReference>
<dbReference type="GO" id="GO:0005634">
    <property type="term" value="C:nucleus"/>
    <property type="evidence" value="ECO:0007669"/>
    <property type="project" value="TreeGrafter"/>
</dbReference>
<evidence type="ECO:0000256" key="1">
    <source>
        <dbReference type="ARBA" id="ARBA00022741"/>
    </source>
</evidence>
<organism evidence="7 8">
    <name type="scientific">Suillus fuscotomentosus</name>
    <dbReference type="NCBI Taxonomy" id="1912939"/>
    <lineage>
        <taxon>Eukaryota</taxon>
        <taxon>Fungi</taxon>
        <taxon>Dikarya</taxon>
        <taxon>Basidiomycota</taxon>
        <taxon>Agaricomycotina</taxon>
        <taxon>Agaricomycetes</taxon>
        <taxon>Agaricomycetidae</taxon>
        <taxon>Boletales</taxon>
        <taxon>Suillineae</taxon>
        <taxon>Suillaceae</taxon>
        <taxon>Suillus</taxon>
    </lineage>
</organism>
<dbReference type="GO" id="GO:0005524">
    <property type="term" value="F:ATP binding"/>
    <property type="evidence" value="ECO:0007669"/>
    <property type="project" value="UniProtKB-UniRule"/>
</dbReference>
<dbReference type="InterPro" id="IPR045886">
    <property type="entry name" value="ThiF/MoeB/HesA"/>
</dbReference>
<dbReference type="InterPro" id="IPR035985">
    <property type="entry name" value="Ubiquitin-activating_enz"/>
</dbReference>
<dbReference type="GO" id="GO:0019781">
    <property type="term" value="F:NEDD8 activating enzyme activity"/>
    <property type="evidence" value="ECO:0007669"/>
    <property type="project" value="UniProtKB-UniRule"/>
</dbReference>
<evidence type="ECO:0000259" key="6">
    <source>
        <dbReference type="SMART" id="SM01181"/>
    </source>
</evidence>
<gene>
    <name evidence="7" type="ORF">F5891DRAFT_1254006</name>
</gene>
<dbReference type="AlphaFoldDB" id="A0AAD4DW87"/>
<dbReference type="EC" id="6.2.1.64" evidence="5"/>
<dbReference type="PANTHER" id="PTHR10953">
    <property type="entry name" value="UBIQUITIN-ACTIVATING ENZYME E1"/>
    <property type="match status" value="1"/>
</dbReference>
<evidence type="ECO:0000256" key="5">
    <source>
        <dbReference type="RuleBase" id="RU368009"/>
    </source>
</evidence>
<dbReference type="PROSITE" id="PS00865">
    <property type="entry name" value="UBIQUITIN_ACTIVAT_2"/>
    <property type="match status" value="1"/>
</dbReference>
<dbReference type="Pfam" id="PF00899">
    <property type="entry name" value="ThiF"/>
    <property type="match status" value="2"/>
</dbReference>
<feature type="active site" description="Glycyl thioester intermediate" evidence="4">
    <location>
        <position position="169"/>
    </location>
</feature>
<protein>
    <recommendedName>
        <fullName evidence="5">NEDD8-activating enzyme E1 catalytic subunit</fullName>
        <ecNumber evidence="5">6.2.1.64</ecNumber>
    </recommendedName>
</protein>
<keyword evidence="1 5" id="KW-0547">Nucleotide-binding</keyword>
<dbReference type="InterPro" id="IPR000594">
    <property type="entry name" value="ThiF_NAD_FAD-bd"/>
</dbReference>
<evidence type="ECO:0000313" key="7">
    <source>
        <dbReference type="EMBL" id="KAG1895147.1"/>
    </source>
</evidence>
<comment type="pathway">
    <text evidence="5">Protein modification; protein neddylation.</text>
</comment>
<feature type="domain" description="E2 binding" evidence="6">
    <location>
        <begin position="311"/>
        <end position="377"/>
    </location>
</feature>
<evidence type="ECO:0000256" key="4">
    <source>
        <dbReference type="PROSITE-ProRule" id="PRU10132"/>
    </source>
</evidence>
<comment type="catalytic activity">
    <reaction evidence="5">
        <text>ATP + [NEDD8 protein] + [E1 NEDD8-activating enzyme]-L-cysteine = AMP + diphosphate + [E1 NEDD8-activating enzyme]-S-[NEDD8 protein]-yl-L-cysteine.</text>
        <dbReference type="EC" id="6.2.1.64"/>
    </reaction>
</comment>
<keyword evidence="8" id="KW-1185">Reference proteome</keyword>
<dbReference type="Gene3D" id="3.10.290.20">
    <property type="entry name" value="Ubiquitin-like 2 activating enzyme e1b. Chain: B, domain 3"/>
    <property type="match status" value="1"/>
</dbReference>
<comment type="function">
    <text evidence="5">Catalytic subunit of the dimeric E1 enzyme, which activates NEDD8.</text>
</comment>
<keyword evidence="2 5" id="KW-0833">Ubl conjugation pathway</keyword>
<dbReference type="Pfam" id="PF08825">
    <property type="entry name" value="E2_bind"/>
    <property type="match status" value="1"/>
</dbReference>
<dbReference type="InterPro" id="IPR033127">
    <property type="entry name" value="UBQ-activ_enz_E1_Cys_AS"/>
</dbReference>
<dbReference type="SUPFAM" id="SSF69572">
    <property type="entry name" value="Activating enzymes of the ubiquitin-like proteins"/>
    <property type="match status" value="1"/>
</dbReference>
<keyword evidence="5" id="KW-0436">Ligase</keyword>
<dbReference type="EMBL" id="JABBWK010000070">
    <property type="protein sequence ID" value="KAG1895147.1"/>
    <property type="molecule type" value="Genomic_DNA"/>
</dbReference>